<dbReference type="RefSeq" id="WP_145430595.1">
    <property type="nucleotide sequence ID" value="NZ_CP036339.1"/>
</dbReference>
<sequence>MFPYTCDALLYHWPIATVALIVVNFLTFIAAVEEKIDVSNGWILEYGAGLHPQQWLLSAFMHGSVGHLAGNMVFLWTFGLVTEGKLGWWRFLIVYLGIAVGQSALEQAIVPLIAPGELGSLGASAAIFGLMAMACVWAPINELSVLVILMLRPFVFEVSVGVFAAVYVGLDIVYCFAFGAGALASASHLTGALIGAVLGVVLLKLGVVECEDNDLLSVMSGVHGMERQKQREEAAHAEKVVERSADQSLEMRRRFEAYLKIGQPQEALATLQRARHRRIPFDADRADLLALIGGLQEAKQWAESAPVMAELLERFPAGSEAVRIKLAQVCLIELGKPGKALELINALDGAELTPRLAAARDKVRAVAQRKLGEGELEVDDAAW</sequence>
<evidence type="ECO:0000256" key="4">
    <source>
        <dbReference type="ARBA" id="ARBA00022801"/>
    </source>
</evidence>
<organism evidence="9 10">
    <name type="scientific">Lacipirellula limnantheis</name>
    <dbReference type="NCBI Taxonomy" id="2528024"/>
    <lineage>
        <taxon>Bacteria</taxon>
        <taxon>Pseudomonadati</taxon>
        <taxon>Planctomycetota</taxon>
        <taxon>Planctomycetia</taxon>
        <taxon>Pirellulales</taxon>
        <taxon>Lacipirellulaceae</taxon>
        <taxon>Lacipirellula</taxon>
    </lineage>
</organism>
<feature type="domain" description="Peptidase S54 rhomboid" evidence="8">
    <location>
        <begin position="54"/>
        <end position="204"/>
    </location>
</feature>
<dbReference type="Gene3D" id="1.20.1540.10">
    <property type="entry name" value="Rhomboid-like"/>
    <property type="match status" value="1"/>
</dbReference>
<accession>A0A517TSN2</accession>
<feature type="transmembrane region" description="Helical" evidence="7">
    <location>
        <begin position="189"/>
        <end position="207"/>
    </location>
</feature>
<gene>
    <name evidence="9" type="ORF">I41_05370</name>
</gene>
<dbReference type="OrthoDB" id="267668at2"/>
<keyword evidence="5 7" id="KW-1133">Transmembrane helix</keyword>
<dbReference type="KEGG" id="llh:I41_05370"/>
<dbReference type="PANTHER" id="PTHR43731:SF14">
    <property type="entry name" value="PRESENILIN-ASSOCIATED RHOMBOID-LIKE PROTEIN, MITOCHONDRIAL"/>
    <property type="match status" value="1"/>
</dbReference>
<dbReference type="InterPro" id="IPR011990">
    <property type="entry name" value="TPR-like_helical_dom_sf"/>
</dbReference>
<feature type="transmembrane region" description="Helical" evidence="7">
    <location>
        <begin position="12"/>
        <end position="33"/>
    </location>
</feature>
<evidence type="ECO:0000313" key="10">
    <source>
        <dbReference type="Proteomes" id="UP000317909"/>
    </source>
</evidence>
<protein>
    <submittedName>
        <fullName evidence="9">Rhomboid family protein</fullName>
    </submittedName>
</protein>
<evidence type="ECO:0000256" key="1">
    <source>
        <dbReference type="ARBA" id="ARBA00004141"/>
    </source>
</evidence>
<keyword evidence="10" id="KW-1185">Reference proteome</keyword>
<evidence type="ECO:0000256" key="2">
    <source>
        <dbReference type="ARBA" id="ARBA00009045"/>
    </source>
</evidence>
<dbReference type="Gene3D" id="1.25.40.10">
    <property type="entry name" value="Tetratricopeptide repeat domain"/>
    <property type="match status" value="1"/>
</dbReference>
<feature type="transmembrane region" description="Helical" evidence="7">
    <location>
        <begin position="118"/>
        <end position="140"/>
    </location>
</feature>
<keyword evidence="6 7" id="KW-0472">Membrane</keyword>
<evidence type="ECO:0000256" key="5">
    <source>
        <dbReference type="ARBA" id="ARBA00022989"/>
    </source>
</evidence>
<feature type="transmembrane region" description="Helical" evidence="7">
    <location>
        <begin position="88"/>
        <end position="106"/>
    </location>
</feature>
<feature type="transmembrane region" description="Helical" evidence="7">
    <location>
        <begin position="160"/>
        <end position="182"/>
    </location>
</feature>
<evidence type="ECO:0000259" key="8">
    <source>
        <dbReference type="Pfam" id="PF01694"/>
    </source>
</evidence>
<keyword evidence="3 7" id="KW-0812">Transmembrane</keyword>
<dbReference type="SUPFAM" id="SSF144091">
    <property type="entry name" value="Rhomboid-like"/>
    <property type="match status" value="1"/>
</dbReference>
<dbReference type="InterPro" id="IPR022764">
    <property type="entry name" value="Peptidase_S54_rhomboid_dom"/>
</dbReference>
<keyword evidence="4" id="KW-0378">Hydrolase</keyword>
<dbReference type="PANTHER" id="PTHR43731">
    <property type="entry name" value="RHOMBOID PROTEASE"/>
    <property type="match status" value="1"/>
</dbReference>
<comment type="similarity">
    <text evidence="2">Belongs to the peptidase S54 family.</text>
</comment>
<dbReference type="GO" id="GO:0016020">
    <property type="term" value="C:membrane"/>
    <property type="evidence" value="ECO:0007669"/>
    <property type="project" value="UniProtKB-SubCell"/>
</dbReference>
<evidence type="ECO:0000313" key="9">
    <source>
        <dbReference type="EMBL" id="QDT71380.1"/>
    </source>
</evidence>
<reference evidence="9 10" key="1">
    <citation type="submission" date="2019-02" db="EMBL/GenBank/DDBJ databases">
        <title>Deep-cultivation of Planctomycetes and their phenomic and genomic characterization uncovers novel biology.</title>
        <authorList>
            <person name="Wiegand S."/>
            <person name="Jogler M."/>
            <person name="Boedeker C."/>
            <person name="Pinto D."/>
            <person name="Vollmers J."/>
            <person name="Rivas-Marin E."/>
            <person name="Kohn T."/>
            <person name="Peeters S.H."/>
            <person name="Heuer A."/>
            <person name="Rast P."/>
            <person name="Oberbeckmann S."/>
            <person name="Bunk B."/>
            <person name="Jeske O."/>
            <person name="Meyerdierks A."/>
            <person name="Storesund J.E."/>
            <person name="Kallscheuer N."/>
            <person name="Luecker S."/>
            <person name="Lage O.M."/>
            <person name="Pohl T."/>
            <person name="Merkel B.J."/>
            <person name="Hornburger P."/>
            <person name="Mueller R.-W."/>
            <person name="Bruemmer F."/>
            <person name="Labrenz M."/>
            <person name="Spormann A.M."/>
            <person name="Op den Camp H."/>
            <person name="Overmann J."/>
            <person name="Amann R."/>
            <person name="Jetten M.S.M."/>
            <person name="Mascher T."/>
            <person name="Medema M.H."/>
            <person name="Devos D.P."/>
            <person name="Kaster A.-K."/>
            <person name="Ovreas L."/>
            <person name="Rohde M."/>
            <person name="Galperin M.Y."/>
            <person name="Jogler C."/>
        </authorList>
    </citation>
    <scope>NUCLEOTIDE SEQUENCE [LARGE SCALE GENOMIC DNA]</scope>
    <source>
        <strain evidence="9 10">I41</strain>
    </source>
</reference>
<dbReference type="InterPro" id="IPR035952">
    <property type="entry name" value="Rhomboid-like_sf"/>
</dbReference>
<dbReference type="EMBL" id="CP036339">
    <property type="protein sequence ID" value="QDT71380.1"/>
    <property type="molecule type" value="Genomic_DNA"/>
</dbReference>
<dbReference type="GO" id="GO:0004252">
    <property type="term" value="F:serine-type endopeptidase activity"/>
    <property type="evidence" value="ECO:0007669"/>
    <property type="project" value="InterPro"/>
</dbReference>
<comment type="subcellular location">
    <subcellularLocation>
        <location evidence="1">Membrane</location>
        <topology evidence="1">Multi-pass membrane protein</topology>
    </subcellularLocation>
</comment>
<evidence type="ECO:0000256" key="3">
    <source>
        <dbReference type="ARBA" id="ARBA00022692"/>
    </source>
</evidence>
<name>A0A517TSN2_9BACT</name>
<dbReference type="Proteomes" id="UP000317909">
    <property type="component" value="Chromosome"/>
</dbReference>
<dbReference type="AlphaFoldDB" id="A0A517TSN2"/>
<feature type="transmembrane region" description="Helical" evidence="7">
    <location>
        <begin position="54"/>
        <end position="76"/>
    </location>
</feature>
<dbReference type="InterPro" id="IPR050925">
    <property type="entry name" value="Rhomboid_protease_S54"/>
</dbReference>
<dbReference type="Pfam" id="PF01694">
    <property type="entry name" value="Rhomboid"/>
    <property type="match status" value="1"/>
</dbReference>
<evidence type="ECO:0000256" key="7">
    <source>
        <dbReference type="SAM" id="Phobius"/>
    </source>
</evidence>
<proteinExistence type="inferred from homology"/>
<evidence type="ECO:0000256" key="6">
    <source>
        <dbReference type="ARBA" id="ARBA00023136"/>
    </source>
</evidence>